<dbReference type="EMBL" id="ADXJ01001237">
    <property type="protein sequence ID" value="EFR98704.1"/>
    <property type="molecule type" value="Genomic_DNA"/>
</dbReference>
<reference evidence="2" key="1">
    <citation type="journal article" date="2010" name="Microbiol. Resour. Announc.">
        <title>Comparative genomics of the bacterial genus Listeria: Genome evolution is characterized by limited gene acquisition and limited gene loss.</title>
        <authorList>
            <person name="den Bakker H.C."/>
            <person name="Cummings C.A."/>
            <person name="Ferreira V."/>
            <person name="Vatta P."/>
            <person name="Orsi R.H."/>
            <person name="Degoricija L."/>
            <person name="Barker M."/>
            <person name="Petrauskene O."/>
            <person name="Furtado M.R."/>
            <person name="Wiedmann M."/>
        </authorList>
    </citation>
    <scope>NUCLEOTIDE SEQUENCE [LARGE SCALE GENOMIC DNA]</scope>
    <source>
        <strain evidence="2">FSL N1-067</strain>
    </source>
</reference>
<feature type="domain" description="Type III restriction enzyme C-terminal endonuclease" evidence="1">
    <location>
        <begin position="14"/>
        <end position="122"/>
    </location>
</feature>
<protein>
    <submittedName>
        <fullName evidence="2">Type III restriction-modification system, restriction endonuclease subunit</fullName>
    </submittedName>
</protein>
<keyword evidence="2" id="KW-0540">Nuclease</keyword>
<feature type="non-terminal residue" evidence="2">
    <location>
        <position position="1"/>
    </location>
</feature>
<dbReference type="AlphaFoldDB" id="E3ZUJ3"/>
<accession>E3ZUJ3</accession>
<evidence type="ECO:0000259" key="1">
    <source>
        <dbReference type="Pfam" id="PF19778"/>
    </source>
</evidence>
<dbReference type="Proteomes" id="UP000004302">
    <property type="component" value="Chromosome"/>
</dbReference>
<gene>
    <name evidence="2" type="ORF">NT03LS_3339</name>
</gene>
<evidence type="ECO:0000313" key="2">
    <source>
        <dbReference type="EMBL" id="EFR98704.1"/>
    </source>
</evidence>
<keyword evidence="2" id="KW-0255">Endonuclease</keyword>
<keyword evidence="2" id="KW-0378">Hydrolase</keyword>
<dbReference type="InterPro" id="IPR045572">
    <property type="entry name" value="RE_endonuc_C"/>
</dbReference>
<organism evidence="2">
    <name type="scientific">Listeria seeligeri FSL N1-067</name>
    <dbReference type="NCBI Taxonomy" id="702453"/>
    <lineage>
        <taxon>Bacteria</taxon>
        <taxon>Bacillati</taxon>
        <taxon>Bacillota</taxon>
        <taxon>Bacilli</taxon>
        <taxon>Bacillales</taxon>
        <taxon>Listeriaceae</taxon>
        <taxon>Listeria</taxon>
    </lineage>
</organism>
<sequence>DIQGIMGQNVFDAKKHLYDKVRVDSEVEKRFASDLDVEQNVEMYVKLPGGFYINTPVGKYNPDWAVVLNEPDHKHVYFIAETKGVSENIELNLKGVENAKIEAARQHFKIISNSEVTYEVVDSYDKMMDKLSSHI</sequence>
<dbReference type="HOGENOM" id="CLU_1879793_0_0_9"/>
<dbReference type="GO" id="GO:0015668">
    <property type="term" value="F:type III site-specific deoxyribonuclease activity"/>
    <property type="evidence" value="ECO:0007669"/>
    <property type="project" value="InterPro"/>
</dbReference>
<proteinExistence type="predicted"/>
<comment type="caution">
    <text evidence="2">The sequence shown here is derived from an EMBL/GenBank/DDBJ whole genome shotgun (WGS) entry which is preliminary data.</text>
</comment>
<dbReference type="Pfam" id="PF19778">
    <property type="entry name" value="RE_endonuc"/>
    <property type="match status" value="1"/>
</dbReference>
<name>E3ZUJ3_LISSE</name>
<dbReference type="PATRIC" id="fig|702453.3.peg.2684"/>